<accession>T1EQ05</accession>
<evidence type="ECO:0000256" key="1">
    <source>
        <dbReference type="SAM" id="MobiDB-lite"/>
    </source>
</evidence>
<gene>
    <name evidence="3" type="primary">20198655</name>
    <name evidence="2" type="ORF">HELRODRAFT_160240</name>
</gene>
<organism evidence="3 4">
    <name type="scientific">Helobdella robusta</name>
    <name type="common">Californian leech</name>
    <dbReference type="NCBI Taxonomy" id="6412"/>
    <lineage>
        <taxon>Eukaryota</taxon>
        <taxon>Metazoa</taxon>
        <taxon>Spiralia</taxon>
        <taxon>Lophotrochozoa</taxon>
        <taxon>Annelida</taxon>
        <taxon>Clitellata</taxon>
        <taxon>Hirudinea</taxon>
        <taxon>Rhynchobdellida</taxon>
        <taxon>Glossiphoniidae</taxon>
        <taxon>Helobdella</taxon>
    </lineage>
</organism>
<dbReference type="EMBL" id="KB096324">
    <property type="protein sequence ID" value="ESO06104.1"/>
    <property type="molecule type" value="Genomic_DNA"/>
</dbReference>
<proteinExistence type="predicted"/>
<dbReference type="CTD" id="20198655"/>
<dbReference type="HOGENOM" id="CLU_597552_0_0_1"/>
<evidence type="ECO:0000313" key="2">
    <source>
        <dbReference type="EMBL" id="ESO06104.1"/>
    </source>
</evidence>
<dbReference type="GeneID" id="20198655"/>
<feature type="region of interest" description="Disordered" evidence="1">
    <location>
        <begin position="57"/>
        <end position="80"/>
    </location>
</feature>
<evidence type="ECO:0000313" key="3">
    <source>
        <dbReference type="EnsemblMetazoa" id="HelroP160240"/>
    </source>
</evidence>
<dbReference type="Proteomes" id="UP000015101">
    <property type="component" value="Unassembled WGS sequence"/>
</dbReference>
<reference evidence="2 4" key="2">
    <citation type="journal article" date="2013" name="Nature">
        <title>Insights into bilaterian evolution from three spiralian genomes.</title>
        <authorList>
            <person name="Simakov O."/>
            <person name="Marletaz F."/>
            <person name="Cho S.J."/>
            <person name="Edsinger-Gonzales E."/>
            <person name="Havlak P."/>
            <person name="Hellsten U."/>
            <person name="Kuo D.H."/>
            <person name="Larsson T."/>
            <person name="Lv J."/>
            <person name="Arendt D."/>
            <person name="Savage R."/>
            <person name="Osoegawa K."/>
            <person name="de Jong P."/>
            <person name="Grimwood J."/>
            <person name="Chapman J.A."/>
            <person name="Shapiro H."/>
            <person name="Aerts A."/>
            <person name="Otillar R.P."/>
            <person name="Terry A.Y."/>
            <person name="Boore J.L."/>
            <person name="Grigoriev I.V."/>
            <person name="Lindberg D.R."/>
            <person name="Seaver E.C."/>
            <person name="Weisblat D.A."/>
            <person name="Putnam N.H."/>
            <person name="Rokhsar D.S."/>
        </authorList>
    </citation>
    <scope>NUCLEOTIDE SEQUENCE</scope>
</reference>
<dbReference type="AlphaFoldDB" id="T1EQ05"/>
<dbReference type="EnsemblMetazoa" id="HelroT160240">
    <property type="protein sequence ID" value="HelroP160240"/>
    <property type="gene ID" value="HelroG160240"/>
</dbReference>
<keyword evidence="4" id="KW-1185">Reference proteome</keyword>
<sequence length="458" mass="52469">MQEMISSTFVTVLEILSCALIYEHDAADLKFDLKNKIYNYVENDEISNETRITLSNQNNSVNVNHHVSDKNDQKNSNCSGDSNCNSDGFTASPTKASADTYYYPKIPPHLDDWPLYSDETSSPSYEEPSQIKSTTFKSVLISRTAINVPLQSSNSHIETAKLFAPATGNNLKYHKNRKTEIEKLQETEMKKEKAAKRILEDDLSDEARRVRTYFTGNSSYVQFNTFRNIAVQNYNLVSKLTFKFAFKTRKASSFLMRVLFCDSKEMSTQKNNRGDYGEPTENYKPKVARYKNHNPLSSLKVLLVLLKEGRLNIYVMPKNSQNKILSPEPNTNMQSYERHEKNSDNAQFSTFSQIYYQSELLSKWNKQHRNNTKIYNRNELPEYVKSNIIVNNNGKKINEKYNKRPGNLGSYIVNNGNEGYLLIKHFGRMMYGAQFEASNACVSAAGQKLFTLIRAVVA</sequence>
<dbReference type="KEGG" id="hro:HELRODRAFT_160240"/>
<evidence type="ECO:0000313" key="4">
    <source>
        <dbReference type="Proteomes" id="UP000015101"/>
    </source>
</evidence>
<reference evidence="3" key="3">
    <citation type="submission" date="2015-06" db="UniProtKB">
        <authorList>
            <consortium name="EnsemblMetazoa"/>
        </authorList>
    </citation>
    <scope>IDENTIFICATION</scope>
</reference>
<dbReference type="InParanoid" id="T1EQ05"/>
<dbReference type="RefSeq" id="XP_009015472.1">
    <property type="nucleotide sequence ID" value="XM_009017224.1"/>
</dbReference>
<protein>
    <submittedName>
        <fullName evidence="2 3">Uncharacterized protein</fullName>
    </submittedName>
</protein>
<reference evidence="4" key="1">
    <citation type="submission" date="2012-12" db="EMBL/GenBank/DDBJ databases">
        <authorList>
            <person name="Hellsten U."/>
            <person name="Grimwood J."/>
            <person name="Chapman J.A."/>
            <person name="Shapiro H."/>
            <person name="Aerts A."/>
            <person name="Otillar R.P."/>
            <person name="Terry A.Y."/>
            <person name="Boore J.L."/>
            <person name="Simakov O."/>
            <person name="Marletaz F."/>
            <person name="Cho S.-J."/>
            <person name="Edsinger-Gonzales E."/>
            <person name="Havlak P."/>
            <person name="Kuo D.-H."/>
            <person name="Larsson T."/>
            <person name="Lv J."/>
            <person name="Arendt D."/>
            <person name="Savage R."/>
            <person name="Osoegawa K."/>
            <person name="de Jong P."/>
            <person name="Lindberg D.R."/>
            <person name="Seaver E.C."/>
            <person name="Weisblat D.A."/>
            <person name="Putnam N.H."/>
            <person name="Grigoriev I.V."/>
            <person name="Rokhsar D.S."/>
        </authorList>
    </citation>
    <scope>NUCLEOTIDE SEQUENCE</scope>
</reference>
<name>T1EQ05_HELRO</name>
<dbReference type="EMBL" id="AMQM01000554">
    <property type="status" value="NOT_ANNOTATED_CDS"/>
    <property type="molecule type" value="Genomic_DNA"/>
</dbReference>